<evidence type="ECO:0000256" key="1">
    <source>
        <dbReference type="ARBA" id="ARBA00004170"/>
    </source>
</evidence>
<sequence>MIQWLFPKLLGSKDERELHRLRPLVSRINEIEEKLQREPAEKLHELVATWRDHLSRYHPLEVPTRVQLDLMTQAELQAVADAIMARFEKLSKEFSVPPFVRPDANSIETAKAAFHALEPDFSKPRSKYLEKILPEACAVVKNGARRLCGTQVLVNGQPMVWNMVHFDVQLLGGVAIHRGMIAEMQTGEGKTLVGTIPVFLNALTGLGVHLVTVNDYLAQRDSEWMGALYRALGLSVGCLLNQMEPHERREQYACDITYGTNAEFGFDYLRDNGMATTKDEQVQRGHYFAIIDEVDSALIDEARTPLIITGPAPDSSQIFEQQNADVEKLVKRQTELCNQLATEAKKLLDTNKTKEAGLALLKLKLGQPRNRQFLRLMESPDLRRLVESTELTFFRQMFQKDLLKLKEELFFTVDEKTRDADLMEKGRRFLDPDNPDSFTIPDTSAQLAAIEANATLDAEKKAIATTAVLKRREEQALRVHAINQLLKAHCLHERDVHYVIRDGKITIVDESTGREMEGRRWSDGLHQAVEAKERVKIERENRTYATITIQNYFRLYEKLAGMTGTASTEAAEFHDIYKLDVLPIPTNAPNLRVDDNDQIFKTRREKYNAVVAKIEEAHVKGQPVLVGTASVEASETVSRMLKRAKIPHTVLNAKFHEQEAEIVALAGEKGAVTVATNMAGRGTDIKLGAGVGELGGLYIIGTERHFSRRVDRQLRGRCSRQGDPGRAQFFVSLEDDLMRNHAAPAQMAAMIEREGKGSSLGKLVETAQRTLEQRDAKSRKRVLDFDDVMNLQREIVYEYRNDVLGTGDVRRLVHEIISECVTAKVQEHLSECDPHEPDHQPLLAWLLNGLGVVVTEEELATQGFARLVPHVVKKVSESYDKRLHALPAELVEREERMIVISAIDAYWQEHLRDMDELREGVYLRAQGQKDPLVEYKNEAYELFVSLMGSIKQQALLNLLRFSAAVESARPQSA</sequence>
<dbReference type="InterPro" id="IPR027417">
    <property type="entry name" value="P-loop_NTPase"/>
</dbReference>
<comment type="catalytic activity">
    <reaction evidence="12">
        <text>ATP + H2O + cellular proteinSide 1 = ADP + phosphate + cellular proteinSide 2.</text>
        <dbReference type="EC" id="7.4.2.8"/>
    </reaction>
</comment>
<dbReference type="Gene3D" id="3.90.1440.10">
    <property type="entry name" value="SecA, preprotein cross-linking domain"/>
    <property type="match status" value="1"/>
</dbReference>
<keyword evidence="7 12" id="KW-0067">ATP-binding</keyword>
<evidence type="ECO:0000256" key="8">
    <source>
        <dbReference type="ARBA" id="ARBA00022927"/>
    </source>
</evidence>
<dbReference type="InterPro" id="IPR036266">
    <property type="entry name" value="SecA_Wing/Scaffold_sf"/>
</dbReference>
<dbReference type="EMBL" id="JAPDDS010000023">
    <property type="protein sequence ID" value="MCW1887799.1"/>
    <property type="molecule type" value="Genomic_DNA"/>
</dbReference>
<dbReference type="InterPro" id="IPR014018">
    <property type="entry name" value="SecA_motor_DEAD"/>
</dbReference>
<keyword evidence="18" id="KW-1185">Reference proteome</keyword>
<keyword evidence="11 12" id="KW-0472">Membrane</keyword>
<feature type="domain" description="SecA family profile" evidence="16">
    <location>
        <begin position="3"/>
        <end position="759"/>
    </location>
</feature>
<evidence type="ECO:0000256" key="4">
    <source>
        <dbReference type="ARBA" id="ARBA00022475"/>
    </source>
</evidence>
<gene>
    <name evidence="12 17" type="primary">secA</name>
    <name evidence="17" type="ORF">OKA04_23880</name>
</gene>
<keyword evidence="5 12" id="KW-0963">Cytoplasm</keyword>
<dbReference type="CDD" id="cd18803">
    <property type="entry name" value="SF2_C_secA"/>
    <property type="match status" value="1"/>
</dbReference>
<evidence type="ECO:0000256" key="5">
    <source>
        <dbReference type="ARBA" id="ARBA00022490"/>
    </source>
</evidence>
<dbReference type="InterPro" id="IPR044722">
    <property type="entry name" value="SecA_SF2_C"/>
</dbReference>
<dbReference type="SUPFAM" id="SSF81767">
    <property type="entry name" value="Pre-protein crosslinking domain of SecA"/>
    <property type="match status" value="1"/>
</dbReference>
<dbReference type="PROSITE" id="PS51194">
    <property type="entry name" value="HELICASE_CTER"/>
    <property type="match status" value="1"/>
</dbReference>
<feature type="domain" description="Helicase C-terminal" evidence="15">
    <location>
        <begin position="606"/>
        <end position="772"/>
    </location>
</feature>
<dbReference type="InterPro" id="IPR011130">
    <property type="entry name" value="SecA_preprotein_X-link_dom"/>
</dbReference>
<keyword evidence="9 12" id="KW-1278">Translocase</keyword>
<keyword evidence="4 12" id="KW-1003">Cell membrane</keyword>
<evidence type="ECO:0000256" key="9">
    <source>
        <dbReference type="ARBA" id="ARBA00022967"/>
    </source>
</evidence>
<dbReference type="PROSITE" id="PS51196">
    <property type="entry name" value="SECA_MOTOR_DEAD"/>
    <property type="match status" value="1"/>
</dbReference>
<dbReference type="PRINTS" id="PR00906">
    <property type="entry name" value="SECA"/>
</dbReference>
<dbReference type="CDD" id="cd17928">
    <property type="entry name" value="DEXDc_SecA"/>
    <property type="match status" value="1"/>
</dbReference>
<dbReference type="PANTHER" id="PTHR30612:SF0">
    <property type="entry name" value="CHLOROPLAST PROTEIN-TRANSPORTING ATPASE"/>
    <property type="match status" value="1"/>
</dbReference>
<dbReference type="PROSITE" id="PS51192">
    <property type="entry name" value="HELICASE_ATP_BIND_1"/>
    <property type="match status" value="1"/>
</dbReference>
<dbReference type="InterPro" id="IPR014001">
    <property type="entry name" value="Helicase_ATP-bd"/>
</dbReference>
<feature type="domain" description="Helicase ATP-binding" evidence="14">
    <location>
        <begin position="171"/>
        <end position="330"/>
    </location>
</feature>
<keyword evidence="6 12" id="KW-0547">Nucleotide-binding</keyword>
<evidence type="ECO:0000256" key="7">
    <source>
        <dbReference type="ARBA" id="ARBA00022840"/>
    </source>
</evidence>
<reference evidence="17 18" key="1">
    <citation type="submission" date="2022-10" db="EMBL/GenBank/DDBJ databases">
        <title>Luteolibacter flavescens strain MCCC 1K03193, whole genome shotgun sequencing project.</title>
        <authorList>
            <person name="Zhao G."/>
            <person name="Shen L."/>
        </authorList>
    </citation>
    <scope>NUCLEOTIDE SEQUENCE [LARGE SCALE GENOMIC DNA]</scope>
    <source>
        <strain evidence="17 18">MCCC 1K03193</strain>
    </source>
</reference>
<comment type="function">
    <text evidence="12">Part of the Sec protein translocase complex. Interacts with the SecYEG preprotein conducting channel. Has a central role in coupling the hydrolysis of ATP to the transfer of proteins into and across the cell membrane, serving as an ATP-driven molecular motor driving the stepwise translocation of polypeptide chains across the membrane.</text>
</comment>
<evidence type="ECO:0000256" key="13">
    <source>
        <dbReference type="RuleBase" id="RU003874"/>
    </source>
</evidence>
<accession>A0ABT3FW49</accession>
<dbReference type="RefSeq" id="WP_264503755.1">
    <property type="nucleotide sequence ID" value="NZ_JAPDDS010000023.1"/>
</dbReference>
<dbReference type="SMART" id="SM00957">
    <property type="entry name" value="SecA_DEAD"/>
    <property type="match status" value="1"/>
</dbReference>
<feature type="binding site" evidence="12">
    <location>
        <position position="169"/>
    </location>
    <ligand>
        <name>ATP</name>
        <dbReference type="ChEBI" id="CHEBI:30616"/>
    </ligand>
</feature>
<dbReference type="Gene3D" id="1.10.3060.10">
    <property type="entry name" value="Helical scaffold and wing domains of SecA"/>
    <property type="match status" value="1"/>
</dbReference>
<name>A0ABT3FW49_9BACT</name>
<keyword evidence="3 12" id="KW-0813">Transport</keyword>
<comment type="similarity">
    <text evidence="2 12 13">Belongs to the SecA family.</text>
</comment>
<evidence type="ECO:0000256" key="12">
    <source>
        <dbReference type="HAMAP-Rule" id="MF_01382"/>
    </source>
</evidence>
<dbReference type="PROSITE" id="PS01312">
    <property type="entry name" value="SECA"/>
    <property type="match status" value="1"/>
</dbReference>
<dbReference type="Pfam" id="PF07516">
    <property type="entry name" value="SecA_SW"/>
    <property type="match status" value="1"/>
</dbReference>
<dbReference type="Pfam" id="PF07517">
    <property type="entry name" value="SecA_DEAD"/>
    <property type="match status" value="1"/>
</dbReference>
<dbReference type="HAMAP" id="MF_01382">
    <property type="entry name" value="SecA"/>
    <property type="match status" value="1"/>
</dbReference>
<dbReference type="Gene3D" id="3.40.50.300">
    <property type="entry name" value="P-loop containing nucleotide triphosphate hydrolases"/>
    <property type="match status" value="4"/>
</dbReference>
<comment type="subcellular location">
    <subcellularLocation>
        <location evidence="12">Cell membrane</location>
        <topology evidence="12">Peripheral membrane protein</topology>
        <orientation evidence="12">Cytoplasmic side</orientation>
    </subcellularLocation>
    <subcellularLocation>
        <location evidence="12">Cytoplasm</location>
    </subcellularLocation>
    <subcellularLocation>
        <location evidence="1">Membrane</location>
        <topology evidence="1">Peripheral membrane protein</topology>
    </subcellularLocation>
    <text evidence="12">Distribution is 50-50.</text>
</comment>
<dbReference type="InterPro" id="IPR001650">
    <property type="entry name" value="Helicase_C-like"/>
</dbReference>
<feature type="binding site" evidence="12">
    <location>
        <begin position="187"/>
        <end position="191"/>
    </location>
    <ligand>
        <name>ATP</name>
        <dbReference type="ChEBI" id="CHEBI:30616"/>
    </ligand>
</feature>
<comment type="subunit">
    <text evidence="12">Monomer and homodimer. Part of the essential Sec protein translocation apparatus which comprises SecA, SecYEG and auxiliary proteins SecDF. Other proteins may also be involved.</text>
</comment>
<dbReference type="SUPFAM" id="SSF81886">
    <property type="entry name" value="Helical scaffold and wing domains of SecA"/>
    <property type="match status" value="1"/>
</dbReference>
<evidence type="ECO:0000313" key="18">
    <source>
        <dbReference type="Proteomes" id="UP001207930"/>
    </source>
</evidence>
<evidence type="ECO:0000259" key="15">
    <source>
        <dbReference type="PROSITE" id="PS51194"/>
    </source>
</evidence>
<evidence type="ECO:0000259" key="14">
    <source>
        <dbReference type="PROSITE" id="PS51192"/>
    </source>
</evidence>
<dbReference type="InterPro" id="IPR011116">
    <property type="entry name" value="SecA_Wing/Scaffold"/>
</dbReference>
<dbReference type="InterPro" id="IPR036670">
    <property type="entry name" value="SecA_X-link_sf"/>
</dbReference>
<protein>
    <recommendedName>
        <fullName evidence="12 13">Protein translocase subunit SecA</fullName>
        <ecNumber evidence="12">7.4.2.8</ecNumber>
    </recommendedName>
</protein>
<dbReference type="Proteomes" id="UP001207930">
    <property type="component" value="Unassembled WGS sequence"/>
</dbReference>
<dbReference type="NCBIfam" id="TIGR00963">
    <property type="entry name" value="secA"/>
    <property type="match status" value="1"/>
</dbReference>
<proteinExistence type="inferred from homology"/>
<evidence type="ECO:0000259" key="16">
    <source>
        <dbReference type="PROSITE" id="PS51196"/>
    </source>
</evidence>
<evidence type="ECO:0000256" key="2">
    <source>
        <dbReference type="ARBA" id="ARBA00007650"/>
    </source>
</evidence>
<dbReference type="InterPro" id="IPR000185">
    <property type="entry name" value="SecA"/>
</dbReference>
<keyword evidence="8 12" id="KW-0653">Protein transport</keyword>
<evidence type="ECO:0000313" key="17">
    <source>
        <dbReference type="EMBL" id="MCW1887799.1"/>
    </source>
</evidence>
<evidence type="ECO:0000256" key="11">
    <source>
        <dbReference type="ARBA" id="ARBA00023136"/>
    </source>
</evidence>
<evidence type="ECO:0000256" key="3">
    <source>
        <dbReference type="ARBA" id="ARBA00022448"/>
    </source>
</evidence>
<keyword evidence="10 12" id="KW-0811">Translocation</keyword>
<dbReference type="Pfam" id="PF21090">
    <property type="entry name" value="P-loop_SecA"/>
    <property type="match status" value="2"/>
</dbReference>
<dbReference type="PANTHER" id="PTHR30612">
    <property type="entry name" value="SECA INNER MEMBRANE COMPONENT OF SEC PROTEIN SECRETION SYSTEM"/>
    <property type="match status" value="1"/>
</dbReference>
<dbReference type="InterPro" id="IPR020937">
    <property type="entry name" value="SecA_CS"/>
</dbReference>
<dbReference type="SMART" id="SM00958">
    <property type="entry name" value="SecA_PP_bind"/>
    <property type="match status" value="1"/>
</dbReference>
<dbReference type="InterPro" id="IPR011115">
    <property type="entry name" value="SecA_DEAD"/>
</dbReference>
<evidence type="ECO:0000256" key="6">
    <source>
        <dbReference type="ARBA" id="ARBA00022741"/>
    </source>
</evidence>
<dbReference type="EC" id="7.4.2.8" evidence="12"/>
<dbReference type="SUPFAM" id="SSF52540">
    <property type="entry name" value="P-loop containing nucleoside triphosphate hydrolases"/>
    <property type="match status" value="2"/>
</dbReference>
<organism evidence="17 18">
    <name type="scientific">Luteolibacter flavescens</name>
    <dbReference type="NCBI Taxonomy" id="1859460"/>
    <lineage>
        <taxon>Bacteria</taxon>
        <taxon>Pseudomonadati</taxon>
        <taxon>Verrucomicrobiota</taxon>
        <taxon>Verrucomicrobiia</taxon>
        <taxon>Verrucomicrobiales</taxon>
        <taxon>Verrucomicrobiaceae</taxon>
        <taxon>Luteolibacter</taxon>
    </lineage>
</organism>
<comment type="caution">
    <text evidence="17">The sequence shown here is derived from an EMBL/GenBank/DDBJ whole genome shotgun (WGS) entry which is preliminary data.</text>
</comment>
<evidence type="ECO:0000256" key="10">
    <source>
        <dbReference type="ARBA" id="ARBA00023010"/>
    </source>
</evidence>
<dbReference type="Pfam" id="PF01043">
    <property type="entry name" value="SecA_PP_bind"/>
    <property type="match status" value="1"/>
</dbReference>
<feature type="binding site" evidence="12">
    <location>
        <position position="684"/>
    </location>
    <ligand>
        <name>ATP</name>
        <dbReference type="ChEBI" id="CHEBI:30616"/>
    </ligand>
</feature>